<dbReference type="EMBL" id="GL887813">
    <property type="protein sequence ID" value="EGI69936.1"/>
    <property type="molecule type" value="Genomic_DNA"/>
</dbReference>
<accession>F4W752</accession>
<sequence>MTENGHSLVYRKRVRCTCEWEVKFGYGVAFTLAVFEAKRLLVIVLEIFAEWQVIRIAGGFQPVALTLVDVALGLPCALIIVRAIRRRKSNLYSKTRRVLKCLLIMIITCIAMNTTTLASIGYHVSVKQETLIDIFNVSMHLYTTAASHKYAIDEIQFVLQCCGHSSYTDWFLFDWQKIDYASREEMEQQNRISDEDYRGLGVPFSCCNLHAVAPCMHLEMTDDKTINVNGCVEIISPILLRIVIVAYVMTITLIVMQVLLAFLITRMIYRCVPLRTSFPQITCPSHAPFTIINTSSRTYVPRRFSLKKSIRHKKPSMHSCPLMTKDVFFKENRKNRSFKSKIGCRYSILNHGNQDALKMFKTVCKRLQSGSWNLIHVNPVCSFLCFFCRPTTVIELVTSHERTYIPLIAFHRYFRKLKIRTVLEEPERSLERDSLKCKNIDLDVAESALVQIRSKQINASGQIAKTIRL</sequence>
<keyword evidence="7" id="KW-1185">Reference proteome</keyword>
<keyword evidence="2 5" id="KW-0812">Transmembrane</keyword>
<evidence type="ECO:0000256" key="3">
    <source>
        <dbReference type="ARBA" id="ARBA00022989"/>
    </source>
</evidence>
<evidence type="ECO:0000256" key="4">
    <source>
        <dbReference type="ARBA" id="ARBA00023136"/>
    </source>
</evidence>
<dbReference type="Pfam" id="PF00335">
    <property type="entry name" value="Tetraspanin"/>
    <property type="match status" value="1"/>
</dbReference>
<evidence type="ECO:0000256" key="5">
    <source>
        <dbReference type="SAM" id="Phobius"/>
    </source>
</evidence>
<organism evidence="7">
    <name type="scientific">Acromyrmex echinatior</name>
    <name type="common">Panamanian leafcutter ant</name>
    <name type="synonym">Acromyrmex octospinosus echinatior</name>
    <dbReference type="NCBI Taxonomy" id="103372"/>
    <lineage>
        <taxon>Eukaryota</taxon>
        <taxon>Metazoa</taxon>
        <taxon>Ecdysozoa</taxon>
        <taxon>Arthropoda</taxon>
        <taxon>Hexapoda</taxon>
        <taxon>Insecta</taxon>
        <taxon>Pterygota</taxon>
        <taxon>Neoptera</taxon>
        <taxon>Endopterygota</taxon>
        <taxon>Hymenoptera</taxon>
        <taxon>Apocrita</taxon>
        <taxon>Aculeata</taxon>
        <taxon>Formicoidea</taxon>
        <taxon>Formicidae</taxon>
        <taxon>Myrmicinae</taxon>
        <taxon>Acromyrmex</taxon>
    </lineage>
</organism>
<name>F4W752_ACREC</name>
<dbReference type="InterPro" id="IPR008952">
    <property type="entry name" value="Tetraspanin_EC2_sf"/>
</dbReference>
<dbReference type="InterPro" id="IPR018499">
    <property type="entry name" value="Tetraspanin/Peripherin"/>
</dbReference>
<evidence type="ECO:0000313" key="7">
    <source>
        <dbReference type="Proteomes" id="UP000007755"/>
    </source>
</evidence>
<dbReference type="STRING" id="103372.F4W752"/>
<feature type="transmembrane region" description="Helical" evidence="5">
    <location>
        <begin position="238"/>
        <end position="265"/>
    </location>
</feature>
<keyword evidence="4 5" id="KW-0472">Membrane</keyword>
<dbReference type="Gene3D" id="1.10.1450.10">
    <property type="entry name" value="Tetraspanin"/>
    <property type="match status" value="1"/>
</dbReference>
<evidence type="ECO:0000313" key="6">
    <source>
        <dbReference type="EMBL" id="EGI69936.1"/>
    </source>
</evidence>
<dbReference type="eggNOG" id="KOG3882">
    <property type="taxonomic scope" value="Eukaryota"/>
</dbReference>
<dbReference type="AlphaFoldDB" id="F4W752"/>
<feature type="transmembrane region" description="Helical" evidence="5">
    <location>
        <begin position="102"/>
        <end position="122"/>
    </location>
</feature>
<dbReference type="InParanoid" id="F4W752"/>
<reference evidence="6" key="1">
    <citation type="submission" date="2011-02" db="EMBL/GenBank/DDBJ databases">
        <title>The genome of the leaf-cutting ant Acromyrmex echinatior suggests key adaptations to social evolution and fungus farming.</title>
        <authorList>
            <person name="Nygaard S."/>
            <person name="Zhang G."/>
        </authorList>
    </citation>
    <scope>NUCLEOTIDE SEQUENCE</scope>
</reference>
<gene>
    <name evidence="6" type="ORF">G5I_01261</name>
</gene>
<dbReference type="OrthoDB" id="9836210at2759"/>
<keyword evidence="3 5" id="KW-1133">Transmembrane helix</keyword>
<protein>
    <submittedName>
        <fullName evidence="6">Peripherin-2</fullName>
    </submittedName>
</protein>
<evidence type="ECO:0000256" key="1">
    <source>
        <dbReference type="ARBA" id="ARBA00004141"/>
    </source>
</evidence>
<dbReference type="GO" id="GO:0016020">
    <property type="term" value="C:membrane"/>
    <property type="evidence" value="ECO:0007669"/>
    <property type="project" value="UniProtKB-SubCell"/>
</dbReference>
<dbReference type="SUPFAM" id="SSF48652">
    <property type="entry name" value="Tetraspanin"/>
    <property type="match status" value="1"/>
</dbReference>
<dbReference type="Proteomes" id="UP000007755">
    <property type="component" value="Unassembled WGS sequence"/>
</dbReference>
<evidence type="ECO:0000256" key="2">
    <source>
        <dbReference type="ARBA" id="ARBA00022692"/>
    </source>
</evidence>
<comment type="subcellular location">
    <subcellularLocation>
        <location evidence="1">Membrane</location>
        <topology evidence="1">Multi-pass membrane protein</topology>
    </subcellularLocation>
</comment>
<proteinExistence type="predicted"/>
<feature type="transmembrane region" description="Helical" evidence="5">
    <location>
        <begin position="63"/>
        <end position="81"/>
    </location>
</feature>